<proteinExistence type="predicted"/>
<reference evidence="3" key="1">
    <citation type="journal article" date="2016" name="Nat. Genet.">
        <title>A high-quality carrot genome assembly provides new insights into carotenoid accumulation and asterid genome evolution.</title>
        <authorList>
            <person name="Iorizzo M."/>
            <person name="Ellison S."/>
            <person name="Senalik D."/>
            <person name="Zeng P."/>
            <person name="Satapoomin P."/>
            <person name="Huang J."/>
            <person name="Bowman M."/>
            <person name="Iovene M."/>
            <person name="Sanseverino W."/>
            <person name="Cavagnaro P."/>
            <person name="Yildiz M."/>
            <person name="Macko-Podgorni A."/>
            <person name="Moranska E."/>
            <person name="Grzebelus E."/>
            <person name="Grzebelus D."/>
            <person name="Ashrafi H."/>
            <person name="Zheng Z."/>
            <person name="Cheng S."/>
            <person name="Spooner D."/>
            <person name="Van Deynze A."/>
            <person name="Simon P."/>
        </authorList>
    </citation>
    <scope>NUCLEOTIDE SEQUENCE</scope>
    <source>
        <tissue evidence="3">Leaf</tissue>
    </source>
</reference>
<feature type="region of interest" description="Disordered" evidence="2">
    <location>
        <begin position="63"/>
        <end position="106"/>
    </location>
</feature>
<evidence type="ECO:0000256" key="2">
    <source>
        <dbReference type="SAM" id="MobiDB-lite"/>
    </source>
</evidence>
<dbReference type="AlphaFoldDB" id="A0A166ISZ2"/>
<evidence type="ECO:0000313" key="3">
    <source>
        <dbReference type="EMBL" id="WOG85199.1"/>
    </source>
</evidence>
<sequence length="386" mass="42899">MKNLNGKVEFVLPRYVQERLCTLSSSSLVSPKLEDVREDPVPPIQAVLLPSQSQYGGIKAESLVSHSGKRKKNASPTVTKGGCQSSATASEIASPQKKKKDASEVKSARSLFSVGQEMQHGGTSDGVAVLKPPSPEEEDGLKCDLILLLDPALNAEDRQHLLDAAAVFKSNLVACLTSSADTMRTKDMINLASRCYNILGELGDDYASFRSEIEKLIAQHQKVEFSAKYKENWNEWDIKPRYIHQEQFLSKAREDLSSAQDKLSAAKTKAELLKFKKEELADALHKITEELYEEEKRVKDLTAERDRFKEAHSDIEIGLVKLDAEKKAASVALEAYKTAKEEFERISNHLLQLLCVIVVGRASSFCLVSTFQCTSQLALYQSNNFI</sequence>
<evidence type="ECO:0000313" key="4">
    <source>
        <dbReference type="Proteomes" id="UP000077755"/>
    </source>
</evidence>
<dbReference type="Gramene" id="KZN11452">
    <property type="protein sequence ID" value="KZN11452"/>
    <property type="gene ID" value="DCAR_004108"/>
</dbReference>
<evidence type="ECO:0000256" key="1">
    <source>
        <dbReference type="SAM" id="Coils"/>
    </source>
</evidence>
<organism evidence="3 4">
    <name type="scientific">Daucus carota subsp. sativus</name>
    <name type="common">Carrot</name>
    <dbReference type="NCBI Taxonomy" id="79200"/>
    <lineage>
        <taxon>Eukaryota</taxon>
        <taxon>Viridiplantae</taxon>
        <taxon>Streptophyta</taxon>
        <taxon>Embryophyta</taxon>
        <taxon>Tracheophyta</taxon>
        <taxon>Spermatophyta</taxon>
        <taxon>Magnoliopsida</taxon>
        <taxon>eudicotyledons</taxon>
        <taxon>Gunneridae</taxon>
        <taxon>Pentapetalae</taxon>
        <taxon>asterids</taxon>
        <taxon>campanulids</taxon>
        <taxon>Apiales</taxon>
        <taxon>Apiaceae</taxon>
        <taxon>Apioideae</taxon>
        <taxon>Scandiceae</taxon>
        <taxon>Daucinae</taxon>
        <taxon>Daucus</taxon>
        <taxon>Daucus sect. Daucus</taxon>
    </lineage>
</organism>
<feature type="coiled-coil region" evidence="1">
    <location>
        <begin position="249"/>
        <end position="311"/>
    </location>
</feature>
<keyword evidence="1" id="KW-0175">Coiled coil</keyword>
<dbReference type="EMBL" id="CP093343">
    <property type="protein sequence ID" value="WOG85199.1"/>
    <property type="molecule type" value="Genomic_DNA"/>
</dbReference>
<reference evidence="3" key="2">
    <citation type="submission" date="2022-03" db="EMBL/GenBank/DDBJ databases">
        <title>Draft title - Genomic analysis of global carrot germplasm unveils the trajectory of domestication and the origin of high carotenoid orange carrot.</title>
        <authorList>
            <person name="Iorizzo M."/>
            <person name="Ellison S."/>
            <person name="Senalik D."/>
            <person name="Macko-Podgorni A."/>
            <person name="Grzebelus D."/>
            <person name="Bostan H."/>
            <person name="Rolling W."/>
            <person name="Curaba J."/>
            <person name="Simon P."/>
        </authorList>
    </citation>
    <scope>NUCLEOTIDE SEQUENCE</scope>
    <source>
        <tissue evidence="3">Leaf</tissue>
    </source>
</reference>
<accession>A0A166ISZ2</accession>
<keyword evidence="4" id="KW-1185">Reference proteome</keyword>
<dbReference type="Proteomes" id="UP000077755">
    <property type="component" value="Chromosome 1"/>
</dbReference>
<gene>
    <name evidence="3" type="ORF">DCAR_0104387</name>
</gene>
<name>A0A166ISZ2_DAUCS</name>
<protein>
    <submittedName>
        <fullName evidence="3">Uncharacterized protein</fullName>
    </submittedName>
</protein>
<feature type="compositionally biased region" description="Polar residues" evidence="2">
    <location>
        <begin position="74"/>
        <end position="93"/>
    </location>
</feature>